<comment type="caution">
    <text evidence="5">The sequence shown here is derived from an EMBL/GenBank/DDBJ whole genome shotgun (WGS) entry which is preliminary data.</text>
</comment>
<evidence type="ECO:0000259" key="4">
    <source>
        <dbReference type="Pfam" id="PF08241"/>
    </source>
</evidence>
<evidence type="ECO:0000256" key="3">
    <source>
        <dbReference type="ARBA" id="ARBA00022679"/>
    </source>
</evidence>
<dbReference type="PANTHER" id="PTHR44942:SF4">
    <property type="entry name" value="METHYLTRANSFERASE TYPE 11 DOMAIN-CONTAINING PROTEIN"/>
    <property type="match status" value="1"/>
</dbReference>
<evidence type="ECO:0000256" key="1">
    <source>
        <dbReference type="ARBA" id="ARBA00008361"/>
    </source>
</evidence>
<dbReference type="AlphaFoldDB" id="A0A399IR16"/>
<dbReference type="InterPro" id="IPR013216">
    <property type="entry name" value="Methyltransf_11"/>
</dbReference>
<evidence type="ECO:0000313" key="6">
    <source>
        <dbReference type="Proteomes" id="UP000265930"/>
    </source>
</evidence>
<dbReference type="GO" id="GO:0032259">
    <property type="term" value="P:methylation"/>
    <property type="evidence" value="ECO:0007669"/>
    <property type="project" value="UniProtKB-KW"/>
</dbReference>
<keyword evidence="3 5" id="KW-0808">Transferase</keyword>
<proteinExistence type="inferred from homology"/>
<dbReference type="PANTHER" id="PTHR44942">
    <property type="entry name" value="METHYLTRANSF_11 DOMAIN-CONTAINING PROTEIN"/>
    <property type="match status" value="1"/>
</dbReference>
<evidence type="ECO:0000256" key="2">
    <source>
        <dbReference type="ARBA" id="ARBA00022603"/>
    </source>
</evidence>
<dbReference type="Proteomes" id="UP000265930">
    <property type="component" value="Unassembled WGS sequence"/>
</dbReference>
<dbReference type="InterPro" id="IPR029063">
    <property type="entry name" value="SAM-dependent_MTases_sf"/>
</dbReference>
<dbReference type="Pfam" id="PF08241">
    <property type="entry name" value="Methyltransf_11"/>
    <property type="match status" value="1"/>
</dbReference>
<gene>
    <name evidence="5" type="ORF">D2A34_09920</name>
</gene>
<dbReference type="Gene3D" id="3.40.50.150">
    <property type="entry name" value="Vaccinia Virus protein VP39"/>
    <property type="match status" value="1"/>
</dbReference>
<comment type="similarity">
    <text evidence="1">Belongs to the methyltransferase superfamily.</text>
</comment>
<feature type="domain" description="Methyltransferase type 11" evidence="4">
    <location>
        <begin position="40"/>
        <end position="131"/>
    </location>
</feature>
<reference evidence="5 6" key="1">
    <citation type="submission" date="2018-08" db="EMBL/GenBank/DDBJ databases">
        <title>Genome of Clostridium chromiireducens C1, DSM12136.</title>
        <authorList>
            <person name="Xing M."/>
            <person name="Wei Y."/>
            <person name="Ang E.L."/>
            <person name="Zhao H."/>
            <person name="Zhang Y."/>
        </authorList>
    </citation>
    <scope>NUCLEOTIDE SEQUENCE [LARGE SCALE GENOMIC DNA]</scope>
    <source>
        <strain evidence="5 6">C1</strain>
    </source>
</reference>
<dbReference type="CDD" id="cd02440">
    <property type="entry name" value="AdoMet_MTases"/>
    <property type="match status" value="1"/>
</dbReference>
<name>A0A399IR16_9CLOT</name>
<organism evidence="5 6">
    <name type="scientific">Clostridium chromiireducens</name>
    <dbReference type="NCBI Taxonomy" id="225345"/>
    <lineage>
        <taxon>Bacteria</taxon>
        <taxon>Bacillati</taxon>
        <taxon>Bacillota</taxon>
        <taxon>Clostridia</taxon>
        <taxon>Eubacteriales</taxon>
        <taxon>Clostridiaceae</taxon>
        <taxon>Clostridium</taxon>
    </lineage>
</organism>
<accession>A0A399IR16</accession>
<dbReference type="EMBL" id="QXDJ01000002">
    <property type="protein sequence ID" value="RII35494.1"/>
    <property type="molecule type" value="Genomic_DNA"/>
</dbReference>
<protein>
    <submittedName>
        <fullName evidence="5">Class I SAM-dependent methyltransferase</fullName>
    </submittedName>
</protein>
<evidence type="ECO:0000313" key="5">
    <source>
        <dbReference type="EMBL" id="RII35494.1"/>
    </source>
</evidence>
<dbReference type="InterPro" id="IPR051052">
    <property type="entry name" value="Diverse_substrate_MTase"/>
</dbReference>
<keyword evidence="2 5" id="KW-0489">Methyltransferase</keyword>
<dbReference type="GO" id="GO:0008757">
    <property type="term" value="F:S-adenosylmethionine-dependent methyltransferase activity"/>
    <property type="evidence" value="ECO:0007669"/>
    <property type="project" value="InterPro"/>
</dbReference>
<dbReference type="RefSeq" id="WP_119366515.1">
    <property type="nucleotide sequence ID" value="NZ_QXDJ01000002.1"/>
</dbReference>
<dbReference type="SUPFAM" id="SSF53335">
    <property type="entry name" value="S-adenosyl-L-methionine-dependent methyltransferases"/>
    <property type="match status" value="1"/>
</dbReference>
<sequence>MENEFYNKAKEYAIGRPTYPEEILNIIKELGMGEQLTIADIGAGTGLLTHMLCRLGCRVLAVEPNFEMLNECRKYCSTNTNIEYINAPAEKTQLKEHSIEIITIAQAFHWFDKQLCKAEFKRILKENGYVITIWNDMQEESDFTKEYMNIIHKYEIRTTAGNSHFNPDKEKSNFFGQDYIKIYYDNWQTATEEMVICKALSLSYTPSKSDGDYDKFVQELNKLFSKYQQNGKVTFHYKTEVCICQFLK</sequence>